<dbReference type="AlphaFoldDB" id="A0A0L9VN55"/>
<protein>
    <recommendedName>
        <fullName evidence="1">25S rRNA (uridine-N(3))-methyltransferase BMT5-like domain-containing protein</fullName>
    </recommendedName>
</protein>
<accession>A0A0L9VN55</accession>
<dbReference type="PANTHER" id="PTHR11538:SF89">
    <property type="entry name" value="PROTEIN, PUTATIVE (DUF2431)-RELATED"/>
    <property type="match status" value="1"/>
</dbReference>
<evidence type="ECO:0000313" key="2">
    <source>
        <dbReference type="EMBL" id="KOM56476.1"/>
    </source>
</evidence>
<dbReference type="InterPro" id="IPR019446">
    <property type="entry name" value="BMT5-like"/>
</dbReference>
<dbReference type="GO" id="GO:0070475">
    <property type="term" value="P:rRNA base methylation"/>
    <property type="evidence" value="ECO:0007669"/>
    <property type="project" value="InterPro"/>
</dbReference>
<dbReference type="Proteomes" id="UP000053144">
    <property type="component" value="Chromosome 10"/>
</dbReference>
<evidence type="ECO:0000259" key="1">
    <source>
        <dbReference type="Pfam" id="PF10354"/>
    </source>
</evidence>
<dbReference type="GO" id="GO:0005737">
    <property type="term" value="C:cytoplasm"/>
    <property type="evidence" value="ECO:0007669"/>
    <property type="project" value="TreeGrafter"/>
</dbReference>
<gene>
    <name evidence="2" type="ORF">LR48_Vigan10g236800</name>
</gene>
<evidence type="ECO:0000313" key="3">
    <source>
        <dbReference type="Proteomes" id="UP000053144"/>
    </source>
</evidence>
<dbReference type="GO" id="GO:0070042">
    <property type="term" value="F:rRNA (uridine-N3-)-methyltransferase activity"/>
    <property type="evidence" value="ECO:0007669"/>
    <property type="project" value="InterPro"/>
</dbReference>
<sequence>MDYDSYQDILLVGEGDFSFALSLARTFGTAENMVATSLDSKPSLMIKYAKASQNLKELEDLGCTIVNEVDAKTMAEHPLLQDRKFSRIIYYFPHAGFCGRESDDYQIELHKDLVRGFLQNAKLMLWYFGEIHITHKTKHPYTLWDIEFLASCEGLSLVGEVKFNKALYPGYNNKRGSGSSCDQSFLIGECSTFKFCTYLLK</sequence>
<feature type="domain" description="25S rRNA (uridine-N(3))-methyltransferase BMT5-like" evidence="1">
    <location>
        <begin position="10"/>
        <end position="175"/>
    </location>
</feature>
<proteinExistence type="predicted"/>
<dbReference type="Gramene" id="KOM56476">
    <property type="protein sequence ID" value="KOM56476"/>
    <property type="gene ID" value="LR48_Vigan10g236800"/>
</dbReference>
<dbReference type="EMBL" id="CM003380">
    <property type="protein sequence ID" value="KOM56476.1"/>
    <property type="molecule type" value="Genomic_DNA"/>
</dbReference>
<reference evidence="3" key="1">
    <citation type="journal article" date="2015" name="Proc. Natl. Acad. Sci. U.S.A.">
        <title>Genome sequencing of adzuki bean (Vigna angularis) provides insight into high starch and low fat accumulation and domestication.</title>
        <authorList>
            <person name="Yang K."/>
            <person name="Tian Z."/>
            <person name="Chen C."/>
            <person name="Luo L."/>
            <person name="Zhao B."/>
            <person name="Wang Z."/>
            <person name="Yu L."/>
            <person name="Li Y."/>
            <person name="Sun Y."/>
            <person name="Li W."/>
            <person name="Chen Y."/>
            <person name="Li Y."/>
            <person name="Zhang Y."/>
            <person name="Ai D."/>
            <person name="Zhao J."/>
            <person name="Shang C."/>
            <person name="Ma Y."/>
            <person name="Wu B."/>
            <person name="Wang M."/>
            <person name="Gao L."/>
            <person name="Sun D."/>
            <person name="Zhang P."/>
            <person name="Guo F."/>
            <person name="Wang W."/>
            <person name="Li Y."/>
            <person name="Wang J."/>
            <person name="Varshney R.K."/>
            <person name="Wang J."/>
            <person name="Ling H.Q."/>
            <person name="Wan P."/>
        </authorList>
    </citation>
    <scope>NUCLEOTIDE SEQUENCE</scope>
    <source>
        <strain evidence="3">cv. Jingnong 6</strain>
    </source>
</reference>
<name>A0A0L9VN55_PHAAN</name>
<organism evidence="2 3">
    <name type="scientific">Phaseolus angularis</name>
    <name type="common">Azuki bean</name>
    <name type="synonym">Vigna angularis</name>
    <dbReference type="NCBI Taxonomy" id="3914"/>
    <lineage>
        <taxon>Eukaryota</taxon>
        <taxon>Viridiplantae</taxon>
        <taxon>Streptophyta</taxon>
        <taxon>Embryophyta</taxon>
        <taxon>Tracheophyta</taxon>
        <taxon>Spermatophyta</taxon>
        <taxon>Magnoliopsida</taxon>
        <taxon>eudicotyledons</taxon>
        <taxon>Gunneridae</taxon>
        <taxon>Pentapetalae</taxon>
        <taxon>rosids</taxon>
        <taxon>fabids</taxon>
        <taxon>Fabales</taxon>
        <taxon>Fabaceae</taxon>
        <taxon>Papilionoideae</taxon>
        <taxon>50 kb inversion clade</taxon>
        <taxon>NPAAA clade</taxon>
        <taxon>indigoferoid/millettioid clade</taxon>
        <taxon>Phaseoleae</taxon>
        <taxon>Vigna</taxon>
    </lineage>
</organism>
<dbReference type="PANTHER" id="PTHR11538">
    <property type="entry name" value="PHENYLALANYL-TRNA SYNTHETASE"/>
    <property type="match status" value="1"/>
</dbReference>
<dbReference type="Pfam" id="PF10354">
    <property type="entry name" value="BMT5-like"/>
    <property type="match status" value="1"/>
</dbReference>
<dbReference type="OMA" id="DSRHYCF"/>